<accession>A0A9P8JZW1</accession>
<dbReference type="InterPro" id="IPR036409">
    <property type="entry name" value="Aldolase_II/adducin_N_sf"/>
</dbReference>
<dbReference type="EMBL" id="JAHFXS010000272">
    <property type="protein sequence ID" value="KAG9986836.1"/>
    <property type="molecule type" value="Genomic_DNA"/>
</dbReference>
<dbReference type="InterPro" id="IPR021858">
    <property type="entry name" value="Fun_TF"/>
</dbReference>
<sequence>MTTTATITVDDPLKLRSVAESPDKQQTSNDLQLLASGGIPCDGIPIIEDAWTRRQWMLEHMAGAFRVFARKGFTEGTAGHISLRDPVQPDTFWINPLGVHFGMLKASDMVQINEEGQVMGGNKVAVNAAGFAIHSAIHKARPDVNAACYCHSPAGKAWSAFGKPLEIINQDSCLLWNNQEVYKQFGGVVLAKEESVRIAEALGPQSRTMILQNHGLLTCGSTVDEAAYLFTMMEKTCEVQIMADAAGHEKKIIGAEEARFTHEVNADPALDTKGARRRLISPNTFPVVLASDQVERHIADLDACNALGESGPFSVFHILVSPVESRLPLPDSLASPPTADSSPASTRFNEADRKGHVDGGFQDIADDGHDTHVTITDDNAFVAALTSASPSWQSPHPQLQEHANPVLSPTASSEELAVASHSPDLGTWPAPVMQVSDDVKVLLSNYMYRVVDTFAIIKSPKNPWKIIHLPRAVQIAGELTLIGSTTTVRLALFNAILAVSSFYMANDPQHLQQVSKWTRLASDFRSRAIVFLNRAINEEVDMVPRPKYKELLAATLTMITVDVASGEAETCSLHLDGCEQIIRHVRKRKSRFSHKARALHRIYFYLRTIHDATRPWTITDASVTTESHSTGGSTGSPAVERSSVTSPLRNAEFATSFERGSGLWLDMTESSIPDMTACEFVYGIPQSALVLLRRATVALRLDYLANDCDADAADFIEVQEICRSVELEILNWSARTELGKKAHLFSEDEFRLVKRQTNAFHHALVIYFAKQYRHLPSLYLASNVLAALQDLEELEHLKTTHHIEASPIFWPAFIAACEARDKQTRQRWRTWYEKAEAYHVNHAMSSGRSFAFQIWDYEGVDDVADAADDRCRWRVMVENQQLCLMLT</sequence>
<dbReference type="SMART" id="SM01007">
    <property type="entry name" value="Aldolase_II"/>
    <property type="match status" value="1"/>
</dbReference>
<dbReference type="AlphaFoldDB" id="A0A9P8JZW1"/>
<feature type="domain" description="Class II aldolase/adducin N-terminal" evidence="2">
    <location>
        <begin position="59"/>
        <end position="241"/>
    </location>
</feature>
<dbReference type="Pfam" id="PF11951">
    <property type="entry name" value="Fungal_trans_2"/>
    <property type="match status" value="1"/>
</dbReference>
<dbReference type="InterPro" id="IPR001303">
    <property type="entry name" value="Aldolase_II/adducin_N"/>
</dbReference>
<dbReference type="SUPFAM" id="SSF53639">
    <property type="entry name" value="AraD/HMP-PK domain-like"/>
    <property type="match status" value="1"/>
</dbReference>
<dbReference type="GO" id="GO:0051015">
    <property type="term" value="F:actin filament binding"/>
    <property type="evidence" value="ECO:0007669"/>
    <property type="project" value="TreeGrafter"/>
</dbReference>
<name>A0A9P8JZW1_AURME</name>
<feature type="non-terminal residue" evidence="3">
    <location>
        <position position="1"/>
    </location>
</feature>
<feature type="region of interest" description="Disordered" evidence="1">
    <location>
        <begin position="327"/>
        <end position="352"/>
    </location>
</feature>
<dbReference type="NCBIfam" id="NF004855">
    <property type="entry name" value="PRK06208.1"/>
    <property type="match status" value="1"/>
</dbReference>
<dbReference type="Proteomes" id="UP000729357">
    <property type="component" value="Unassembled WGS sequence"/>
</dbReference>
<reference evidence="3" key="1">
    <citation type="journal article" date="2021" name="J Fungi (Basel)">
        <title>Virulence traits and population genomics of the black yeast Aureobasidium melanogenum.</title>
        <authorList>
            <person name="Cernosa A."/>
            <person name="Sun X."/>
            <person name="Gostincar C."/>
            <person name="Fang C."/>
            <person name="Gunde-Cimerman N."/>
            <person name="Song Z."/>
        </authorList>
    </citation>
    <scope>NUCLEOTIDE SEQUENCE</scope>
    <source>
        <strain evidence="3">EXF-9298</strain>
    </source>
</reference>
<evidence type="ECO:0000256" key="1">
    <source>
        <dbReference type="SAM" id="MobiDB-lite"/>
    </source>
</evidence>
<keyword evidence="4" id="KW-1185">Reference proteome</keyword>
<dbReference type="Gene3D" id="3.40.225.10">
    <property type="entry name" value="Class II aldolase/adducin N-terminal domain"/>
    <property type="match status" value="1"/>
</dbReference>
<dbReference type="GO" id="GO:0005856">
    <property type="term" value="C:cytoskeleton"/>
    <property type="evidence" value="ECO:0007669"/>
    <property type="project" value="TreeGrafter"/>
</dbReference>
<feature type="region of interest" description="Disordered" evidence="1">
    <location>
        <begin position="623"/>
        <end position="647"/>
    </location>
</feature>
<dbReference type="InterPro" id="IPR051017">
    <property type="entry name" value="Aldolase-II_Adducin_sf"/>
</dbReference>
<gene>
    <name evidence="3" type="ORF">KCU98_g3756</name>
</gene>
<evidence type="ECO:0000259" key="2">
    <source>
        <dbReference type="SMART" id="SM01007"/>
    </source>
</evidence>
<feature type="compositionally biased region" description="Low complexity" evidence="1">
    <location>
        <begin position="330"/>
        <end position="346"/>
    </location>
</feature>
<reference evidence="3" key="2">
    <citation type="submission" date="2021-08" db="EMBL/GenBank/DDBJ databases">
        <authorList>
            <person name="Gostincar C."/>
            <person name="Sun X."/>
            <person name="Song Z."/>
            <person name="Gunde-Cimerman N."/>
        </authorList>
    </citation>
    <scope>NUCLEOTIDE SEQUENCE</scope>
    <source>
        <strain evidence="3">EXF-9298</strain>
    </source>
</reference>
<dbReference type="PANTHER" id="PTHR10672">
    <property type="entry name" value="ADDUCIN"/>
    <property type="match status" value="1"/>
</dbReference>
<comment type="caution">
    <text evidence="3">The sequence shown here is derived from an EMBL/GenBank/DDBJ whole genome shotgun (WGS) entry which is preliminary data.</text>
</comment>
<dbReference type="PANTHER" id="PTHR10672:SF25">
    <property type="entry name" value="MEIOTICALLY UP-REGULATED GENE 14 PROTEIN"/>
    <property type="match status" value="1"/>
</dbReference>
<evidence type="ECO:0000313" key="4">
    <source>
        <dbReference type="Proteomes" id="UP000729357"/>
    </source>
</evidence>
<dbReference type="Pfam" id="PF00596">
    <property type="entry name" value="Aldolase_II"/>
    <property type="match status" value="1"/>
</dbReference>
<proteinExistence type="predicted"/>
<organism evidence="3 4">
    <name type="scientific">Aureobasidium melanogenum</name>
    <name type="common">Aureobasidium pullulans var. melanogenum</name>
    <dbReference type="NCBI Taxonomy" id="46634"/>
    <lineage>
        <taxon>Eukaryota</taxon>
        <taxon>Fungi</taxon>
        <taxon>Dikarya</taxon>
        <taxon>Ascomycota</taxon>
        <taxon>Pezizomycotina</taxon>
        <taxon>Dothideomycetes</taxon>
        <taxon>Dothideomycetidae</taxon>
        <taxon>Dothideales</taxon>
        <taxon>Saccotheciaceae</taxon>
        <taxon>Aureobasidium</taxon>
    </lineage>
</organism>
<evidence type="ECO:0000313" key="3">
    <source>
        <dbReference type="EMBL" id="KAG9986836.1"/>
    </source>
</evidence>
<protein>
    <submittedName>
        <fullName evidence="3">Class II aldolase</fullName>
    </submittedName>
</protein>
<dbReference type="FunFam" id="3.40.225.10:FF:000009">
    <property type="entry name" value="Class II aldolase/adducin N-terminal"/>
    <property type="match status" value="1"/>
</dbReference>